<comment type="caution">
    <text evidence="2">The sequence shown here is derived from an EMBL/GenBank/DDBJ whole genome shotgun (WGS) entry which is preliminary data.</text>
</comment>
<accession>A0A2A4FAV4</accession>
<dbReference type="GO" id="GO:0005737">
    <property type="term" value="C:cytoplasm"/>
    <property type="evidence" value="ECO:0007669"/>
    <property type="project" value="TreeGrafter"/>
</dbReference>
<evidence type="ECO:0000313" key="3">
    <source>
        <dbReference type="Proteomes" id="UP000217994"/>
    </source>
</evidence>
<dbReference type="AlphaFoldDB" id="A0A2A4FAV4"/>
<dbReference type="GO" id="GO:0043041">
    <property type="term" value="P:amino acid activation for nonribosomal peptide biosynthetic process"/>
    <property type="evidence" value="ECO:0007669"/>
    <property type="project" value="TreeGrafter"/>
</dbReference>
<dbReference type="InterPro" id="IPR000873">
    <property type="entry name" value="AMP-dep_synth/lig_dom"/>
</dbReference>
<name>A0A2A4FAV4_9BURK</name>
<dbReference type="EMBL" id="MTZU01000069">
    <property type="protein sequence ID" value="PCE30147.1"/>
    <property type="molecule type" value="Genomic_DNA"/>
</dbReference>
<dbReference type="InterPro" id="IPR045851">
    <property type="entry name" value="AMP-bd_C_sf"/>
</dbReference>
<dbReference type="Proteomes" id="UP000217994">
    <property type="component" value="Unassembled WGS sequence"/>
</dbReference>
<evidence type="ECO:0000259" key="1">
    <source>
        <dbReference type="Pfam" id="PF00501"/>
    </source>
</evidence>
<dbReference type="GO" id="GO:0044550">
    <property type="term" value="P:secondary metabolite biosynthetic process"/>
    <property type="evidence" value="ECO:0007669"/>
    <property type="project" value="TreeGrafter"/>
</dbReference>
<dbReference type="PROSITE" id="PS00455">
    <property type="entry name" value="AMP_BINDING"/>
    <property type="match status" value="1"/>
</dbReference>
<dbReference type="InterPro" id="IPR042099">
    <property type="entry name" value="ANL_N_sf"/>
</dbReference>
<dbReference type="PANTHER" id="PTHR45527:SF1">
    <property type="entry name" value="FATTY ACID SYNTHASE"/>
    <property type="match status" value="1"/>
</dbReference>
<feature type="domain" description="AMP-dependent synthetase/ligase" evidence="1">
    <location>
        <begin position="20"/>
        <end position="387"/>
    </location>
</feature>
<proteinExistence type="predicted"/>
<dbReference type="Gene3D" id="3.40.50.12780">
    <property type="entry name" value="N-terminal domain of ligase-like"/>
    <property type="match status" value="1"/>
</dbReference>
<dbReference type="GeneID" id="69001477"/>
<dbReference type="PANTHER" id="PTHR45527">
    <property type="entry name" value="NONRIBOSOMAL PEPTIDE SYNTHETASE"/>
    <property type="match status" value="1"/>
</dbReference>
<dbReference type="Gene3D" id="3.30.300.30">
    <property type="match status" value="1"/>
</dbReference>
<dbReference type="RefSeq" id="WP_157721080.1">
    <property type="nucleotide sequence ID" value="NZ_CP020738.1"/>
</dbReference>
<protein>
    <recommendedName>
        <fullName evidence="1">AMP-dependent synthetase/ligase domain-containing protein</fullName>
    </recommendedName>
</protein>
<dbReference type="Pfam" id="PF00501">
    <property type="entry name" value="AMP-binding"/>
    <property type="match status" value="1"/>
</dbReference>
<dbReference type="NCBIfam" id="TIGR01733">
    <property type="entry name" value="AA-adenyl-dom"/>
    <property type="match status" value="1"/>
</dbReference>
<dbReference type="SUPFAM" id="SSF56801">
    <property type="entry name" value="Acetyl-CoA synthetase-like"/>
    <property type="match status" value="1"/>
</dbReference>
<sequence>MPSHPTDLPLSHPPQLDALFDARAAAHPDRPALHVEERVISYAALAARKAGVRDALLDAGLFDAHRSIGLLCAKAADAYAAMLAIMASGNVYVPLNPGHPPERIRKIVESARLSTFVVDAASFPAIAGWLVEVAADVTVFMLNASSDAAVAHPANVRLRAVRPADGAPVRPAAAHTCELAYLMFTSGSTGAPKGVPVKHANVLALLAGLRPVLALHGDDRLTHFAELSFDFSVGEIFPCWDAGACLYLPSQVDLLDPAAFVRRHGLTVWSSVPTLGAYVQQLAALSSGRMPTLRLALFCGEALPTGLARFWHDAAPDARIVNLYGPTEATVFATSYTFDPAAPPPGEWVPIGEPFDTVLARIDTAGEPDRPIGELLLAGPQVVERYWGEAGASGESAGRFVADPAIADRRWYRTGDLVSRSPHHGYVFHGRADHQVKVRGFRIELQEIEATLRRLLPDQQVAVVAARGGVGQEAELVAFCARLDIDRDELARRCALELPAYMVPHVVMALAPFPVNVNGKVDYLSLQRLAAAALAEPEAVPAPAR</sequence>
<organism evidence="2 3">
    <name type="scientific">Burkholderia ubonensis subsp. mesacidophila</name>
    <dbReference type="NCBI Taxonomy" id="265293"/>
    <lineage>
        <taxon>Bacteria</taxon>
        <taxon>Pseudomonadati</taxon>
        <taxon>Pseudomonadota</taxon>
        <taxon>Betaproteobacteria</taxon>
        <taxon>Burkholderiales</taxon>
        <taxon>Burkholderiaceae</taxon>
        <taxon>Burkholderia</taxon>
        <taxon>Burkholderia cepacia complex</taxon>
    </lineage>
</organism>
<dbReference type="InterPro" id="IPR020845">
    <property type="entry name" value="AMP-binding_CS"/>
</dbReference>
<evidence type="ECO:0000313" key="2">
    <source>
        <dbReference type="EMBL" id="PCE30147.1"/>
    </source>
</evidence>
<dbReference type="GO" id="GO:0031177">
    <property type="term" value="F:phosphopantetheine binding"/>
    <property type="evidence" value="ECO:0007669"/>
    <property type="project" value="TreeGrafter"/>
</dbReference>
<dbReference type="InterPro" id="IPR010071">
    <property type="entry name" value="AA_adenyl_dom"/>
</dbReference>
<reference evidence="2 3" key="1">
    <citation type="submission" date="2017-01" db="EMBL/GenBank/DDBJ databases">
        <title>Whole-Genome Shotgun Sequencing of Two beta-Proteobacterial Species in Search of the Bulgecin Biosynthetic Cluster.</title>
        <authorList>
            <person name="Horsman M.E."/>
            <person name="Marous D.R."/>
            <person name="Li R."/>
            <person name="Oliver R.A."/>
            <person name="Byun B."/>
            <person name="Emrich S.J."/>
            <person name="Boggess B."/>
            <person name="Townsend C.A."/>
            <person name="Mobashery S."/>
        </authorList>
    </citation>
    <scope>NUCLEOTIDE SEQUENCE [LARGE SCALE GENOMIC DNA]</scope>
    <source>
        <strain evidence="2 3">ATCC 31433</strain>
    </source>
</reference>
<gene>
    <name evidence="2" type="ORF">BZL54_22100</name>
</gene>